<dbReference type="Pfam" id="PF04773">
    <property type="entry name" value="FecR"/>
    <property type="match status" value="1"/>
</dbReference>
<organism evidence="3 4">
    <name type="scientific">Steinernema glaseri</name>
    <dbReference type="NCBI Taxonomy" id="37863"/>
    <lineage>
        <taxon>Eukaryota</taxon>
        <taxon>Metazoa</taxon>
        <taxon>Ecdysozoa</taxon>
        <taxon>Nematoda</taxon>
        <taxon>Chromadorea</taxon>
        <taxon>Rhabditida</taxon>
        <taxon>Tylenchina</taxon>
        <taxon>Panagrolaimomorpha</taxon>
        <taxon>Strongyloidoidea</taxon>
        <taxon>Steinernematidae</taxon>
        <taxon>Steinernema</taxon>
    </lineage>
</organism>
<dbReference type="PANTHER" id="PTHR30273:SF2">
    <property type="entry name" value="PROTEIN FECR"/>
    <property type="match status" value="1"/>
</dbReference>
<dbReference type="InterPro" id="IPR013249">
    <property type="entry name" value="RNA_pol_sigma70_r4_t2"/>
</dbReference>
<sequence length="222" mass="24300">MIDSFRRQSVERAYLEVLAAQPESFEISAEEQLSLLQTLLELDRMLDGLGVKAKTAFLLSQVQGLTYPQIAEHLQVSASSARLGGMPQQLAWNVMEKSTLRESGPNRRTLLKGLLLGAGASSLAWQGYDVAPRWMADLRTRTGEQRQAALADGTLLVLDTDTALDVLFNASTRLLVLRAGEVHVTTGKDSRPLLVRSAQGDLRALGTRFAVRQLDGLTRLSV</sequence>
<dbReference type="Proteomes" id="UP000095287">
    <property type="component" value="Unplaced"/>
</dbReference>
<name>A0A1I8ADV8_9BILA</name>
<dbReference type="WBParaSite" id="L893_g4441.t1">
    <property type="protein sequence ID" value="L893_g4441.t1"/>
    <property type="gene ID" value="L893_g4441"/>
</dbReference>
<reference evidence="4" key="1">
    <citation type="submission" date="2016-11" db="UniProtKB">
        <authorList>
            <consortium name="WormBaseParasite"/>
        </authorList>
    </citation>
    <scope>IDENTIFICATION</scope>
</reference>
<feature type="domain" description="RNA polymerase sigma factor 70 region 4 type 2" evidence="2">
    <location>
        <begin position="40"/>
        <end position="82"/>
    </location>
</feature>
<accession>A0A1I8ADV8</accession>
<evidence type="ECO:0000259" key="1">
    <source>
        <dbReference type="Pfam" id="PF04773"/>
    </source>
</evidence>
<dbReference type="Gene3D" id="2.60.120.1440">
    <property type="match status" value="1"/>
</dbReference>
<dbReference type="GO" id="GO:0016989">
    <property type="term" value="F:sigma factor antagonist activity"/>
    <property type="evidence" value="ECO:0007669"/>
    <property type="project" value="TreeGrafter"/>
</dbReference>
<feature type="domain" description="FecR protein" evidence="1">
    <location>
        <begin position="137"/>
        <end position="222"/>
    </location>
</feature>
<dbReference type="InterPro" id="IPR036388">
    <property type="entry name" value="WH-like_DNA-bd_sf"/>
</dbReference>
<evidence type="ECO:0000259" key="2">
    <source>
        <dbReference type="Pfam" id="PF08281"/>
    </source>
</evidence>
<dbReference type="PANTHER" id="PTHR30273">
    <property type="entry name" value="PERIPLASMIC SIGNAL SENSOR AND SIGMA FACTOR ACTIVATOR FECR-RELATED"/>
    <property type="match status" value="1"/>
</dbReference>
<protein>
    <submittedName>
        <fullName evidence="4">Sigma-70 family RNA polymerase sigma factor</fullName>
    </submittedName>
</protein>
<dbReference type="Gene3D" id="1.10.10.10">
    <property type="entry name" value="Winged helix-like DNA-binding domain superfamily/Winged helix DNA-binding domain"/>
    <property type="match status" value="1"/>
</dbReference>
<evidence type="ECO:0000313" key="3">
    <source>
        <dbReference type="Proteomes" id="UP000095287"/>
    </source>
</evidence>
<dbReference type="GO" id="GO:0016987">
    <property type="term" value="F:sigma factor activity"/>
    <property type="evidence" value="ECO:0007669"/>
    <property type="project" value="InterPro"/>
</dbReference>
<evidence type="ECO:0000313" key="4">
    <source>
        <dbReference type="WBParaSite" id="L893_g4441.t1"/>
    </source>
</evidence>
<dbReference type="GO" id="GO:0006352">
    <property type="term" value="P:DNA-templated transcription initiation"/>
    <property type="evidence" value="ECO:0007669"/>
    <property type="project" value="InterPro"/>
</dbReference>
<dbReference type="InterPro" id="IPR006860">
    <property type="entry name" value="FecR"/>
</dbReference>
<dbReference type="GO" id="GO:0003677">
    <property type="term" value="F:DNA binding"/>
    <property type="evidence" value="ECO:0007669"/>
    <property type="project" value="InterPro"/>
</dbReference>
<keyword evidence="3" id="KW-1185">Reference proteome</keyword>
<dbReference type="SUPFAM" id="SSF88659">
    <property type="entry name" value="Sigma3 and sigma4 domains of RNA polymerase sigma factors"/>
    <property type="match status" value="1"/>
</dbReference>
<dbReference type="InterPro" id="IPR012373">
    <property type="entry name" value="Ferrdict_sens_TM"/>
</dbReference>
<proteinExistence type="predicted"/>
<dbReference type="InterPro" id="IPR013324">
    <property type="entry name" value="RNA_pol_sigma_r3/r4-like"/>
</dbReference>
<dbReference type="Pfam" id="PF08281">
    <property type="entry name" value="Sigma70_r4_2"/>
    <property type="match status" value="1"/>
</dbReference>
<dbReference type="AlphaFoldDB" id="A0A1I8ADV8"/>